<keyword evidence="4" id="KW-1185">Reference proteome</keyword>
<keyword evidence="1" id="KW-0175">Coiled coil</keyword>
<feature type="coiled-coil region" evidence="1">
    <location>
        <begin position="132"/>
        <end position="194"/>
    </location>
</feature>
<dbReference type="EMBL" id="JAULSW010000005">
    <property type="protein sequence ID" value="KAK3381721.1"/>
    <property type="molecule type" value="Genomic_DNA"/>
</dbReference>
<organism evidence="3 4">
    <name type="scientific">Podospora didyma</name>
    <dbReference type="NCBI Taxonomy" id="330526"/>
    <lineage>
        <taxon>Eukaryota</taxon>
        <taxon>Fungi</taxon>
        <taxon>Dikarya</taxon>
        <taxon>Ascomycota</taxon>
        <taxon>Pezizomycotina</taxon>
        <taxon>Sordariomycetes</taxon>
        <taxon>Sordariomycetidae</taxon>
        <taxon>Sordariales</taxon>
        <taxon>Podosporaceae</taxon>
        <taxon>Podospora</taxon>
    </lineage>
</organism>
<evidence type="ECO:0000313" key="3">
    <source>
        <dbReference type="EMBL" id="KAK3381721.1"/>
    </source>
</evidence>
<name>A0AAE0NHN6_9PEZI</name>
<evidence type="ECO:0000256" key="2">
    <source>
        <dbReference type="SAM" id="MobiDB-lite"/>
    </source>
</evidence>
<protein>
    <submittedName>
        <fullName evidence="3">Uncharacterized protein</fullName>
    </submittedName>
</protein>
<accession>A0AAE0NHN6</accession>
<evidence type="ECO:0000313" key="4">
    <source>
        <dbReference type="Proteomes" id="UP001285441"/>
    </source>
</evidence>
<feature type="region of interest" description="Disordered" evidence="2">
    <location>
        <begin position="1"/>
        <end position="22"/>
    </location>
</feature>
<dbReference type="AlphaFoldDB" id="A0AAE0NHN6"/>
<comment type="caution">
    <text evidence="3">The sequence shown here is derived from an EMBL/GenBank/DDBJ whole genome shotgun (WGS) entry which is preliminary data.</text>
</comment>
<feature type="region of interest" description="Disordered" evidence="2">
    <location>
        <begin position="459"/>
        <end position="546"/>
    </location>
</feature>
<evidence type="ECO:0000256" key="1">
    <source>
        <dbReference type="SAM" id="Coils"/>
    </source>
</evidence>
<feature type="compositionally biased region" description="Polar residues" evidence="2">
    <location>
        <begin position="522"/>
        <end position="546"/>
    </location>
</feature>
<reference evidence="3" key="1">
    <citation type="journal article" date="2023" name="Mol. Phylogenet. Evol.">
        <title>Genome-scale phylogeny and comparative genomics of the fungal order Sordariales.</title>
        <authorList>
            <person name="Hensen N."/>
            <person name="Bonometti L."/>
            <person name="Westerberg I."/>
            <person name="Brannstrom I.O."/>
            <person name="Guillou S."/>
            <person name="Cros-Aarteil S."/>
            <person name="Calhoun S."/>
            <person name="Haridas S."/>
            <person name="Kuo A."/>
            <person name="Mondo S."/>
            <person name="Pangilinan J."/>
            <person name="Riley R."/>
            <person name="LaButti K."/>
            <person name="Andreopoulos B."/>
            <person name="Lipzen A."/>
            <person name="Chen C."/>
            <person name="Yan M."/>
            <person name="Daum C."/>
            <person name="Ng V."/>
            <person name="Clum A."/>
            <person name="Steindorff A."/>
            <person name="Ohm R.A."/>
            <person name="Martin F."/>
            <person name="Silar P."/>
            <person name="Natvig D.O."/>
            <person name="Lalanne C."/>
            <person name="Gautier V."/>
            <person name="Ament-Velasquez S.L."/>
            <person name="Kruys A."/>
            <person name="Hutchinson M.I."/>
            <person name="Powell A.J."/>
            <person name="Barry K."/>
            <person name="Miller A.N."/>
            <person name="Grigoriev I.V."/>
            <person name="Debuchy R."/>
            <person name="Gladieux P."/>
            <person name="Hiltunen Thoren M."/>
            <person name="Johannesson H."/>
        </authorList>
    </citation>
    <scope>NUCLEOTIDE SEQUENCE</scope>
    <source>
        <strain evidence="3">CBS 232.78</strain>
    </source>
</reference>
<dbReference type="Proteomes" id="UP001285441">
    <property type="component" value="Unassembled WGS sequence"/>
</dbReference>
<feature type="compositionally biased region" description="Low complexity" evidence="2">
    <location>
        <begin position="480"/>
        <end position="493"/>
    </location>
</feature>
<feature type="compositionally biased region" description="Low complexity" evidence="2">
    <location>
        <begin position="501"/>
        <end position="513"/>
    </location>
</feature>
<sequence>MSDNKKKGAAGDNAPSGKSTSKGASKIFEALNKLCGVVKELKDDTGAVEEFSELVDSQKKLSADLKAKEDELQGLRTEKDIAIAELKEENESLKNAKEVLWKEFFKKQSEFGNNLALAKVEKKEFNQLQSTLQVTAKMKTRLEAENKKLQKELSQETKALMKTCSLLKDTENERDRLKHQHAIAQQDLDGLKNLLKEDRLEDFNPESLGNSLEEFAKKCHATVFKSFKAIDVPPASLPALHGYLASLPISSSTSNPAQLMRCAAAEAVFSKALVDHIFVDIYLGVPSLQHAISATLDVLQSKSERRERLARSLLLAEFGPDQGKPQYAVKSAKEDCNKVLDPLIPAGPIRDAFYKSLDTLLNEAVELWEPVQRSKQRVSVELDLSLDLGINIDEEEDSFPEYGAIKTREGGGGGERNRPVLLLRPQICMGQEILLPAVALWSNQAALVEAKDEAAAIAAARNSRPRASVAIPRRRPSVNSSHAASPRPTSTPSSPSPLSIPPAQKQQQQQHRQSGPRPAVVSSLQSVAESSAAGSRTAANGSTTSR</sequence>
<proteinExistence type="predicted"/>
<gene>
    <name evidence="3" type="ORF">B0H63DRAFT_524405</name>
</gene>
<feature type="compositionally biased region" description="Low complexity" evidence="2">
    <location>
        <begin position="459"/>
        <end position="470"/>
    </location>
</feature>
<reference evidence="3" key="2">
    <citation type="submission" date="2023-06" db="EMBL/GenBank/DDBJ databases">
        <authorList>
            <consortium name="Lawrence Berkeley National Laboratory"/>
            <person name="Haridas S."/>
            <person name="Hensen N."/>
            <person name="Bonometti L."/>
            <person name="Westerberg I."/>
            <person name="Brannstrom I.O."/>
            <person name="Guillou S."/>
            <person name="Cros-Aarteil S."/>
            <person name="Calhoun S."/>
            <person name="Kuo A."/>
            <person name="Mondo S."/>
            <person name="Pangilinan J."/>
            <person name="Riley R."/>
            <person name="LaButti K."/>
            <person name="Andreopoulos B."/>
            <person name="Lipzen A."/>
            <person name="Chen C."/>
            <person name="Yanf M."/>
            <person name="Daum C."/>
            <person name="Ng V."/>
            <person name="Clum A."/>
            <person name="Steindorff A."/>
            <person name="Ohm R."/>
            <person name="Martin F."/>
            <person name="Silar P."/>
            <person name="Natvig D."/>
            <person name="Lalanne C."/>
            <person name="Gautier V."/>
            <person name="Ament-velasquez S.L."/>
            <person name="Kruys A."/>
            <person name="Hutchinson M.I."/>
            <person name="Powell A.J."/>
            <person name="Barry K."/>
            <person name="Miller A.N."/>
            <person name="Grigoriev I.V."/>
            <person name="Debuchy R."/>
            <person name="Gladieux P."/>
            <person name="Thoren M.H."/>
            <person name="Johannesson H."/>
        </authorList>
    </citation>
    <scope>NUCLEOTIDE SEQUENCE</scope>
    <source>
        <strain evidence="3">CBS 232.78</strain>
    </source>
</reference>
<feature type="coiled-coil region" evidence="1">
    <location>
        <begin position="58"/>
        <end position="103"/>
    </location>
</feature>